<feature type="region of interest" description="Disordered" evidence="1">
    <location>
        <begin position="33"/>
        <end position="76"/>
    </location>
</feature>
<organism evidence="2 3">
    <name type="scientific">Pleurodeles waltl</name>
    <name type="common">Iberian ribbed newt</name>
    <dbReference type="NCBI Taxonomy" id="8319"/>
    <lineage>
        <taxon>Eukaryota</taxon>
        <taxon>Metazoa</taxon>
        <taxon>Chordata</taxon>
        <taxon>Craniata</taxon>
        <taxon>Vertebrata</taxon>
        <taxon>Euteleostomi</taxon>
        <taxon>Amphibia</taxon>
        <taxon>Batrachia</taxon>
        <taxon>Caudata</taxon>
        <taxon>Salamandroidea</taxon>
        <taxon>Salamandridae</taxon>
        <taxon>Pleurodelinae</taxon>
        <taxon>Pleurodeles</taxon>
    </lineage>
</organism>
<dbReference type="AlphaFoldDB" id="A0AAV7UVD1"/>
<protein>
    <submittedName>
        <fullName evidence="2">Uncharacterized protein</fullName>
    </submittedName>
</protein>
<evidence type="ECO:0000313" key="3">
    <source>
        <dbReference type="Proteomes" id="UP001066276"/>
    </source>
</evidence>
<evidence type="ECO:0000256" key="1">
    <source>
        <dbReference type="SAM" id="MobiDB-lite"/>
    </source>
</evidence>
<dbReference type="EMBL" id="JANPWB010000004">
    <property type="protein sequence ID" value="KAJ1191843.1"/>
    <property type="molecule type" value="Genomic_DNA"/>
</dbReference>
<evidence type="ECO:0000313" key="2">
    <source>
        <dbReference type="EMBL" id="KAJ1191843.1"/>
    </source>
</evidence>
<feature type="compositionally biased region" description="Polar residues" evidence="1">
    <location>
        <begin position="41"/>
        <end position="60"/>
    </location>
</feature>
<sequence>MVALTPASASGLEYLAASSRRAVQFLAISGGPAAAPGLTVQPRSFGTQEPRTAPPASSGSKWRALSPPIHRPGESH</sequence>
<reference evidence="2" key="1">
    <citation type="journal article" date="2022" name="bioRxiv">
        <title>Sequencing and chromosome-scale assembly of the giantPleurodeles waltlgenome.</title>
        <authorList>
            <person name="Brown T."/>
            <person name="Elewa A."/>
            <person name="Iarovenko S."/>
            <person name="Subramanian E."/>
            <person name="Araus A.J."/>
            <person name="Petzold A."/>
            <person name="Susuki M."/>
            <person name="Suzuki K.-i.T."/>
            <person name="Hayashi T."/>
            <person name="Toyoda A."/>
            <person name="Oliveira C."/>
            <person name="Osipova E."/>
            <person name="Leigh N.D."/>
            <person name="Simon A."/>
            <person name="Yun M.H."/>
        </authorList>
    </citation>
    <scope>NUCLEOTIDE SEQUENCE</scope>
    <source>
        <strain evidence="2">20211129_DDA</strain>
        <tissue evidence="2">Liver</tissue>
    </source>
</reference>
<comment type="caution">
    <text evidence="2">The sequence shown here is derived from an EMBL/GenBank/DDBJ whole genome shotgun (WGS) entry which is preliminary data.</text>
</comment>
<proteinExistence type="predicted"/>
<accession>A0AAV7UVD1</accession>
<keyword evidence="3" id="KW-1185">Reference proteome</keyword>
<gene>
    <name evidence="2" type="ORF">NDU88_001158</name>
</gene>
<dbReference type="Proteomes" id="UP001066276">
    <property type="component" value="Chromosome 2_2"/>
</dbReference>
<name>A0AAV7UVD1_PLEWA</name>